<dbReference type="SUPFAM" id="SSF53335">
    <property type="entry name" value="S-adenosyl-L-methionine-dependent methyltransferases"/>
    <property type="match status" value="1"/>
</dbReference>
<dbReference type="OrthoDB" id="5525831at2"/>
<keyword evidence="2" id="KW-1185">Reference proteome</keyword>
<dbReference type="PANTHER" id="PTHR20974">
    <property type="entry name" value="UPF0585 PROTEIN CG18661"/>
    <property type="match status" value="1"/>
</dbReference>
<dbReference type="Proteomes" id="UP000315995">
    <property type="component" value="Chromosome"/>
</dbReference>
<organism evidence="1 2">
    <name type="scientific">Persicimonas caeni</name>
    <dbReference type="NCBI Taxonomy" id="2292766"/>
    <lineage>
        <taxon>Bacteria</taxon>
        <taxon>Deltaproteobacteria</taxon>
        <taxon>Bradymonadales</taxon>
        <taxon>Bradymonadaceae</taxon>
        <taxon>Persicimonas</taxon>
    </lineage>
</organism>
<proteinExistence type="predicted"/>
<accession>A0A4Y6PM46</accession>
<dbReference type="CDD" id="cd02440">
    <property type="entry name" value="AdoMet_MTases"/>
    <property type="match status" value="1"/>
</dbReference>
<sequence>MKQFSQACQRNQEPILEVLQEVLADAERVLEVGSGTGQHAVFFARHLPHLVWQPSDRPGSLDSVQAWRDDAALDNVCEPVALDLFEESWPVGEFDAFFSANVIHIAPLEAAERLFGHAKAHLRSGGLVLFYGPFRYADRPLEPSNERFDHWLRERDPNSGIRLFEDIEAFAHRHDFTLIDDRAMPANNRMLVWKKH</sequence>
<evidence type="ECO:0000313" key="2">
    <source>
        <dbReference type="Proteomes" id="UP000315995"/>
    </source>
</evidence>
<dbReference type="InterPro" id="IPR010342">
    <property type="entry name" value="DUF938"/>
</dbReference>
<evidence type="ECO:0000313" key="1">
    <source>
        <dbReference type="EMBL" id="QDG49361.1"/>
    </source>
</evidence>
<accession>A0A5B8XXA9</accession>
<dbReference type="InterPro" id="IPR029063">
    <property type="entry name" value="SAM-dependent_MTases_sf"/>
</dbReference>
<dbReference type="PANTHER" id="PTHR20974:SF0">
    <property type="entry name" value="UPF0585 PROTEIN CG18661"/>
    <property type="match status" value="1"/>
</dbReference>
<dbReference type="Pfam" id="PF06080">
    <property type="entry name" value="DUF938"/>
    <property type="match status" value="1"/>
</dbReference>
<dbReference type="Gene3D" id="3.40.50.150">
    <property type="entry name" value="Vaccinia Virus protein VP39"/>
    <property type="match status" value="1"/>
</dbReference>
<dbReference type="RefSeq" id="WP_141195859.1">
    <property type="nucleotide sequence ID" value="NZ_CP041186.1"/>
</dbReference>
<gene>
    <name evidence="1" type="ORF">FIV42_01005</name>
</gene>
<protein>
    <submittedName>
        <fullName evidence="1">DUF938 domain-containing protein</fullName>
    </submittedName>
</protein>
<name>A0A4Y6PM46_PERCE</name>
<dbReference type="AlphaFoldDB" id="A0A4Y6PM46"/>
<dbReference type="EMBL" id="CP041186">
    <property type="protein sequence ID" value="QDG49361.1"/>
    <property type="molecule type" value="Genomic_DNA"/>
</dbReference>
<reference evidence="1 2" key="1">
    <citation type="submission" date="2019-06" db="EMBL/GenBank/DDBJ databases">
        <title>Persicimonas caeni gen. nov., sp. nov., a predatory bacterium isolated from solar saltern.</title>
        <authorList>
            <person name="Wang S."/>
        </authorList>
    </citation>
    <scope>NUCLEOTIDE SEQUENCE [LARGE SCALE GENOMIC DNA]</scope>
    <source>
        <strain evidence="1 2">YN101</strain>
    </source>
</reference>